<dbReference type="PANTHER" id="PTHR43235">
    <property type="entry name" value="GLUTAMINE AMIDOTRANSFERASE PB2B2.05-RELATED"/>
    <property type="match status" value="1"/>
</dbReference>
<dbReference type="FunCoup" id="E8R664">
    <property type="interactions" value="57"/>
</dbReference>
<comment type="similarity">
    <text evidence="1">Belongs to the peptidase C26 family.</text>
</comment>
<sequence length="264" mass="29070">MERRPRIGLVTSNQDPMGHGCPPTWGVGHNYSRAITQAGGLPWLIPACPSDPAALRAIFEDLDGLCLAGGHDIHPESYGQERSPLCRRHDRDRDRVELTLTRWAVAEGVPVLGICRGMQLLNVALGGTLYQDVAQEYSPWLDHDCFPGPDNAHQRSSLIHHVEMVRGSRIHDALERPVAPVPVNSMHHQGIRGLAPGLTATAHAPDGLIEAVEHTDHAFVVGVQWHPEELVMEHASMRALYRSFIAQARYRALARYGNAALRAS</sequence>
<dbReference type="GO" id="GO:0033969">
    <property type="term" value="F:gamma-glutamyl-gamma-aminobutyrate hydrolase activity"/>
    <property type="evidence" value="ECO:0007669"/>
    <property type="project" value="UniProtKB-EC"/>
</dbReference>
<dbReference type="PANTHER" id="PTHR43235:SF1">
    <property type="entry name" value="GLUTAMINE AMIDOTRANSFERASE PB2B2.05-RELATED"/>
    <property type="match status" value="1"/>
</dbReference>
<dbReference type="GO" id="GO:0006598">
    <property type="term" value="P:polyamine catabolic process"/>
    <property type="evidence" value="ECO:0007669"/>
    <property type="project" value="TreeGrafter"/>
</dbReference>
<dbReference type="PROSITE" id="PS51273">
    <property type="entry name" value="GATASE_TYPE_1"/>
    <property type="match status" value="1"/>
</dbReference>
<dbReference type="eggNOG" id="COG2071">
    <property type="taxonomic scope" value="Bacteria"/>
</dbReference>
<dbReference type="KEGG" id="ipa:Isop_0162"/>
<dbReference type="Proteomes" id="UP000008631">
    <property type="component" value="Chromosome"/>
</dbReference>
<dbReference type="CDD" id="cd01745">
    <property type="entry name" value="GATase1_2"/>
    <property type="match status" value="1"/>
</dbReference>
<dbReference type="InterPro" id="IPR011697">
    <property type="entry name" value="Peptidase_C26"/>
</dbReference>
<name>E8R664_ISOPI</name>
<evidence type="ECO:0000256" key="4">
    <source>
        <dbReference type="ARBA" id="ARBA00060634"/>
    </source>
</evidence>
<reference evidence="6 7" key="2">
    <citation type="journal article" date="2011" name="Stand. Genomic Sci.">
        <title>Complete genome sequence of Isosphaera pallida type strain (IS1B).</title>
        <authorList>
            <consortium name="US DOE Joint Genome Institute (JGI-PGF)"/>
            <person name="Goker M."/>
            <person name="Cleland D."/>
            <person name="Saunders E."/>
            <person name="Lapidus A."/>
            <person name="Nolan M."/>
            <person name="Lucas S."/>
            <person name="Hammon N."/>
            <person name="Deshpande S."/>
            <person name="Cheng J.F."/>
            <person name="Tapia R."/>
            <person name="Han C."/>
            <person name="Goodwin L."/>
            <person name="Pitluck S."/>
            <person name="Liolios K."/>
            <person name="Pagani I."/>
            <person name="Ivanova N."/>
            <person name="Mavromatis K."/>
            <person name="Pati A."/>
            <person name="Chen A."/>
            <person name="Palaniappan K."/>
            <person name="Land M."/>
            <person name="Hauser L."/>
            <person name="Chang Y.J."/>
            <person name="Jeffries C.D."/>
            <person name="Detter J.C."/>
            <person name="Beck B."/>
            <person name="Woyke T."/>
            <person name="Bristow J."/>
            <person name="Eisen J.A."/>
            <person name="Markowitz V."/>
            <person name="Hugenholtz P."/>
            <person name="Kyrpides N.C."/>
            <person name="Klenk H.P."/>
        </authorList>
    </citation>
    <scope>NUCLEOTIDE SEQUENCE [LARGE SCALE GENOMIC DNA]</scope>
    <source>
        <strain evidence="7">ATCC 43644 / DSM 9630 / IS1B</strain>
    </source>
</reference>
<dbReference type="FunFam" id="3.40.50.880:FF:000030">
    <property type="entry name" value="Gamma-glutamyl-gamma-aminobutyrate hydrolase PuuD"/>
    <property type="match status" value="1"/>
</dbReference>
<comment type="catalytic activity">
    <reaction evidence="2">
        <text>4-(gamma-L-glutamylamino)butanoate + H2O = 4-aminobutanoate + L-glutamate</text>
        <dbReference type="Rhea" id="RHEA:19737"/>
        <dbReference type="ChEBI" id="CHEBI:15377"/>
        <dbReference type="ChEBI" id="CHEBI:29985"/>
        <dbReference type="ChEBI" id="CHEBI:58800"/>
        <dbReference type="ChEBI" id="CHEBI:59888"/>
        <dbReference type="EC" id="3.5.1.94"/>
    </reaction>
</comment>
<dbReference type="SUPFAM" id="SSF52317">
    <property type="entry name" value="Class I glutamine amidotransferase-like"/>
    <property type="match status" value="1"/>
</dbReference>
<dbReference type="Gene3D" id="3.40.50.880">
    <property type="match status" value="1"/>
</dbReference>
<organism evidence="6 7">
    <name type="scientific">Isosphaera pallida (strain ATCC 43644 / DSM 9630 / IS1B)</name>
    <dbReference type="NCBI Taxonomy" id="575540"/>
    <lineage>
        <taxon>Bacteria</taxon>
        <taxon>Pseudomonadati</taxon>
        <taxon>Planctomycetota</taxon>
        <taxon>Planctomycetia</taxon>
        <taxon>Isosphaerales</taxon>
        <taxon>Isosphaeraceae</taxon>
        <taxon>Isosphaera</taxon>
    </lineage>
</organism>
<dbReference type="GO" id="GO:0005829">
    <property type="term" value="C:cytosol"/>
    <property type="evidence" value="ECO:0007669"/>
    <property type="project" value="TreeGrafter"/>
</dbReference>
<proteinExistence type="inferred from homology"/>
<evidence type="ECO:0000256" key="5">
    <source>
        <dbReference type="ARBA" id="ARBA00066788"/>
    </source>
</evidence>
<dbReference type="EC" id="3.5.1.94" evidence="5"/>
<dbReference type="HOGENOM" id="CLU_030756_2_0_0"/>
<dbReference type="InterPro" id="IPR044668">
    <property type="entry name" value="PuuD-like"/>
</dbReference>
<reference key="1">
    <citation type="submission" date="2010-11" db="EMBL/GenBank/DDBJ databases">
        <title>The complete sequence of chromosome of Isophaera pallida ATCC 43644.</title>
        <authorList>
            <consortium name="US DOE Joint Genome Institute (JGI-PGF)"/>
            <person name="Lucas S."/>
            <person name="Copeland A."/>
            <person name="Lapidus A."/>
            <person name="Bruce D."/>
            <person name="Goodwin L."/>
            <person name="Pitluck S."/>
            <person name="Kyrpides N."/>
            <person name="Mavromatis K."/>
            <person name="Pagani I."/>
            <person name="Ivanova N."/>
            <person name="Saunders E."/>
            <person name="Brettin T."/>
            <person name="Detter J.C."/>
            <person name="Han C."/>
            <person name="Tapia R."/>
            <person name="Land M."/>
            <person name="Hauser L."/>
            <person name="Markowitz V."/>
            <person name="Cheng J.-F."/>
            <person name="Hugenholtz P."/>
            <person name="Woyke T."/>
            <person name="Wu D."/>
            <person name="Eisen J.A."/>
        </authorList>
    </citation>
    <scope>NUCLEOTIDE SEQUENCE</scope>
    <source>
        <strain>ATCC 43644</strain>
    </source>
</reference>
<dbReference type="InterPro" id="IPR029062">
    <property type="entry name" value="Class_I_gatase-like"/>
</dbReference>
<dbReference type="AlphaFoldDB" id="E8R664"/>
<comment type="pathway">
    <text evidence="4">Amine and polyamine degradation; putrescine degradation; 4-aminobutanoate from putrescine: step 4/4.</text>
</comment>
<dbReference type="Pfam" id="PF07722">
    <property type="entry name" value="Peptidase_C26"/>
    <property type="match status" value="1"/>
</dbReference>
<dbReference type="EMBL" id="CP002353">
    <property type="protein sequence ID" value="ADV60759.1"/>
    <property type="molecule type" value="Genomic_DNA"/>
</dbReference>
<evidence type="ECO:0000256" key="1">
    <source>
        <dbReference type="ARBA" id="ARBA00011083"/>
    </source>
</evidence>
<dbReference type="STRING" id="575540.Isop_0162"/>
<evidence type="ECO:0000256" key="2">
    <source>
        <dbReference type="ARBA" id="ARBA00052718"/>
    </source>
</evidence>
<evidence type="ECO:0000313" key="6">
    <source>
        <dbReference type="EMBL" id="ADV60759.1"/>
    </source>
</evidence>
<dbReference type="InParanoid" id="E8R664"/>
<evidence type="ECO:0000313" key="7">
    <source>
        <dbReference type="Proteomes" id="UP000008631"/>
    </source>
</evidence>
<keyword evidence="7" id="KW-1185">Reference proteome</keyword>
<accession>E8R664</accession>
<evidence type="ECO:0000256" key="3">
    <source>
        <dbReference type="ARBA" id="ARBA00055068"/>
    </source>
</evidence>
<protein>
    <recommendedName>
        <fullName evidence="5">gamma-glutamyl-gamma-aminobutyrate hydrolase</fullName>
        <ecNumber evidence="5">3.5.1.94</ecNumber>
    </recommendedName>
</protein>
<comment type="function">
    <text evidence="3">Involved in the breakdown of putrescine via hydrolysis of the gamma-glutamyl linkage of gamma-glutamyl-gamma-aminobutyrate.</text>
</comment>
<gene>
    <name evidence="6" type="ordered locus">Isop_0162</name>
</gene>